<organism evidence="2 3">
    <name type="scientific">Sediminibacillus halophilus</name>
    <dbReference type="NCBI Taxonomy" id="482461"/>
    <lineage>
        <taxon>Bacteria</taxon>
        <taxon>Bacillati</taxon>
        <taxon>Bacillota</taxon>
        <taxon>Bacilli</taxon>
        <taxon>Bacillales</taxon>
        <taxon>Bacillaceae</taxon>
        <taxon>Sediminibacillus</taxon>
    </lineage>
</organism>
<dbReference type="HAMAP" id="MF_01506">
    <property type="entry name" value="Tlp"/>
    <property type="match status" value="1"/>
</dbReference>
<dbReference type="GO" id="GO:0030436">
    <property type="term" value="P:asexual sporulation"/>
    <property type="evidence" value="ECO:0007669"/>
    <property type="project" value="UniProtKB-UniRule"/>
</dbReference>
<reference evidence="3" key="1">
    <citation type="submission" date="2016-10" db="EMBL/GenBank/DDBJ databases">
        <authorList>
            <person name="Varghese N."/>
            <person name="Submissions S."/>
        </authorList>
    </citation>
    <scope>NUCLEOTIDE SEQUENCE [LARGE SCALE GENOMIC DNA]</scope>
    <source>
        <strain evidence="3">CGMCC 1.6199</strain>
    </source>
</reference>
<dbReference type="GO" id="GO:0030435">
    <property type="term" value="P:sporulation resulting in formation of a cellular spore"/>
    <property type="evidence" value="ECO:0007669"/>
    <property type="project" value="UniProtKB-KW"/>
</dbReference>
<comment type="subcellular location">
    <subcellularLocation>
        <location evidence="1">Spore core</location>
    </subcellularLocation>
</comment>
<dbReference type="InterPro" id="IPR017524">
    <property type="entry name" value="SASP_thioredoxin-like"/>
</dbReference>
<protein>
    <recommendedName>
        <fullName evidence="1">Small, acid-soluble spore protein Tlp</fullName>
    </recommendedName>
</protein>
<keyword evidence="3" id="KW-1185">Reference proteome</keyword>
<evidence type="ECO:0000256" key="1">
    <source>
        <dbReference type="HAMAP-Rule" id="MF_01506"/>
    </source>
</evidence>
<dbReference type="EMBL" id="FNHF01000001">
    <property type="protein sequence ID" value="SDL70970.1"/>
    <property type="molecule type" value="Genomic_DNA"/>
</dbReference>
<proteinExistence type="evidence at transcript level"/>
<comment type="similarity">
    <text evidence="1">Belongs to the Tlp family.</text>
</comment>
<accession>A0A1G9M9P1</accession>
<dbReference type="Proteomes" id="UP000182347">
    <property type="component" value="Unassembled WGS sequence"/>
</dbReference>
<name>A0A1G9M9P1_9BACI</name>
<keyword evidence="1" id="KW-0749">Sporulation</keyword>
<dbReference type="OrthoDB" id="1799076at2"/>
<evidence type="ECO:0000313" key="2">
    <source>
        <dbReference type="EMBL" id="SDL70970.1"/>
    </source>
</evidence>
<comment type="induction">
    <text evidence="1">Expressed only in the forespore compartment of sporulating cells.</text>
</comment>
<dbReference type="RefSeq" id="WP_074597276.1">
    <property type="nucleotide sequence ID" value="NZ_FNHF01000001.1"/>
</dbReference>
<dbReference type="Pfam" id="PF19824">
    <property type="entry name" value="Tlp"/>
    <property type="match status" value="1"/>
</dbReference>
<evidence type="ECO:0000313" key="3">
    <source>
        <dbReference type="Proteomes" id="UP000182347"/>
    </source>
</evidence>
<dbReference type="STRING" id="482461.SAMN05216244_0495"/>
<sequence>MVKHRTQPNPDDRSDNVEKLQGMVQNTIANLEAAHETMKFASGEEKEQIKAKNARREESIRGFREEIKDEYRDSRQQ</sequence>
<dbReference type="AlphaFoldDB" id="A0A1G9M9P1"/>
<dbReference type="NCBIfam" id="TIGR03090">
    <property type="entry name" value="SASP_tlp"/>
    <property type="match status" value="1"/>
</dbReference>
<gene>
    <name evidence="1" type="primary">tlp</name>
    <name evidence="2" type="ORF">SAMN05216244_0495</name>
</gene>